<accession>A0A0A0J0Y6</accession>
<name>A0A0A0J0Y6_9MICO</name>
<feature type="signal peptide" evidence="2">
    <location>
        <begin position="1"/>
        <end position="21"/>
    </location>
</feature>
<dbReference type="STRING" id="1385520.N802_05315"/>
<keyword evidence="2" id="KW-0732">Signal</keyword>
<organism evidence="3 4">
    <name type="scientific">Knoellia sinensis KCTC 19936</name>
    <dbReference type="NCBI Taxonomy" id="1385520"/>
    <lineage>
        <taxon>Bacteria</taxon>
        <taxon>Bacillati</taxon>
        <taxon>Actinomycetota</taxon>
        <taxon>Actinomycetes</taxon>
        <taxon>Micrococcales</taxon>
        <taxon>Intrasporangiaceae</taxon>
        <taxon>Knoellia</taxon>
    </lineage>
</organism>
<keyword evidence="4" id="KW-1185">Reference proteome</keyword>
<sequence length="192" mass="19783">MTTRASRILAGGALVAALALAGCAGSDGGGGDSGAQGDSSSSQSENTDSGADGGEAADNGGKAAGIDLKNPPKAIATLTVPGVPKGDTTDTLIELVKFEERGKLLMAVFRVTPHGTKEKTNLLVVNWKPVLLDPVNLKLYESVNELTSAWSTDLVMNEPNYVMAGFAIPENTDTIDVGVSREGLRMEGVKLP</sequence>
<dbReference type="eggNOG" id="ENOG5033GHA">
    <property type="taxonomic scope" value="Bacteria"/>
</dbReference>
<dbReference type="PROSITE" id="PS51257">
    <property type="entry name" value="PROKAR_LIPOPROTEIN"/>
    <property type="match status" value="1"/>
</dbReference>
<dbReference type="Proteomes" id="UP000030002">
    <property type="component" value="Unassembled WGS sequence"/>
</dbReference>
<dbReference type="RefSeq" id="WP_035917915.1">
    <property type="nucleotide sequence ID" value="NZ_AVPJ01000014.1"/>
</dbReference>
<proteinExistence type="predicted"/>
<dbReference type="AlphaFoldDB" id="A0A0A0J0Y6"/>
<evidence type="ECO:0000313" key="3">
    <source>
        <dbReference type="EMBL" id="KGN31025.1"/>
    </source>
</evidence>
<evidence type="ECO:0000256" key="1">
    <source>
        <dbReference type="SAM" id="MobiDB-lite"/>
    </source>
</evidence>
<reference evidence="3 4" key="1">
    <citation type="submission" date="2013-08" db="EMBL/GenBank/DDBJ databases">
        <title>The genome sequence of Knoellia sinensis.</title>
        <authorList>
            <person name="Zhu W."/>
            <person name="Wang G."/>
        </authorList>
    </citation>
    <scope>NUCLEOTIDE SEQUENCE [LARGE SCALE GENOMIC DNA]</scope>
    <source>
        <strain evidence="3 4">KCTC 19936</strain>
    </source>
</reference>
<dbReference type="EMBL" id="AVPJ01000014">
    <property type="protein sequence ID" value="KGN31025.1"/>
    <property type="molecule type" value="Genomic_DNA"/>
</dbReference>
<dbReference type="OrthoDB" id="3478805at2"/>
<feature type="compositionally biased region" description="Low complexity" evidence="1">
    <location>
        <begin position="35"/>
        <end position="65"/>
    </location>
</feature>
<evidence type="ECO:0000313" key="4">
    <source>
        <dbReference type="Proteomes" id="UP000030002"/>
    </source>
</evidence>
<feature type="chain" id="PRO_5038893751" description="Lipoprotein" evidence="2">
    <location>
        <begin position="22"/>
        <end position="192"/>
    </location>
</feature>
<comment type="caution">
    <text evidence="3">The sequence shown here is derived from an EMBL/GenBank/DDBJ whole genome shotgun (WGS) entry which is preliminary data.</text>
</comment>
<evidence type="ECO:0008006" key="5">
    <source>
        <dbReference type="Google" id="ProtNLM"/>
    </source>
</evidence>
<gene>
    <name evidence="3" type="ORF">N802_05315</name>
</gene>
<evidence type="ECO:0000256" key="2">
    <source>
        <dbReference type="SAM" id="SignalP"/>
    </source>
</evidence>
<feature type="region of interest" description="Disordered" evidence="1">
    <location>
        <begin position="27"/>
        <end position="68"/>
    </location>
</feature>
<protein>
    <recommendedName>
        <fullName evidence="5">Lipoprotein</fullName>
    </recommendedName>
</protein>